<keyword evidence="2" id="KW-1185">Reference proteome</keyword>
<dbReference type="Proteomes" id="UP000054770">
    <property type="component" value="Unassembled WGS sequence"/>
</dbReference>
<comment type="caution">
    <text evidence="1">The sequence shown here is derived from an EMBL/GenBank/DDBJ whole genome shotgun (WGS) entry which is preliminary data.</text>
</comment>
<gene>
    <name evidence="1" type="ORF">AWB68_00226</name>
</gene>
<proteinExistence type="predicted"/>
<organism evidence="1 2">
    <name type="scientific">Caballeronia choica</name>
    <dbReference type="NCBI Taxonomy" id="326476"/>
    <lineage>
        <taxon>Bacteria</taxon>
        <taxon>Pseudomonadati</taxon>
        <taxon>Pseudomonadota</taxon>
        <taxon>Betaproteobacteria</taxon>
        <taxon>Burkholderiales</taxon>
        <taxon>Burkholderiaceae</taxon>
        <taxon>Caballeronia</taxon>
    </lineage>
</organism>
<evidence type="ECO:0000313" key="2">
    <source>
        <dbReference type="Proteomes" id="UP000054770"/>
    </source>
</evidence>
<name>A0A158F3C0_9BURK</name>
<evidence type="ECO:0000313" key="1">
    <source>
        <dbReference type="EMBL" id="SAL14143.1"/>
    </source>
</evidence>
<sequence>MRRAAVTSNPTDGAFLHPTARTLPRSCCLVIAAVAPALEAHSLKENRTANVRFRTYRKYWNPHYAPANLNEAGPPVCTIAHSLRGMRFPRATPVSRTACKDVTWLSTLSFERLRAPMKLDPAIDALRVDKLQ</sequence>
<dbReference type="EMBL" id="FCON02000002">
    <property type="protein sequence ID" value="SAL14143.1"/>
    <property type="molecule type" value="Genomic_DNA"/>
</dbReference>
<accession>A0A158F3C0</accession>
<dbReference type="AlphaFoldDB" id="A0A158F3C0"/>
<protein>
    <submittedName>
        <fullName evidence="1">Uncharacterized protein</fullName>
    </submittedName>
</protein>
<reference evidence="1" key="1">
    <citation type="submission" date="2016-01" db="EMBL/GenBank/DDBJ databases">
        <authorList>
            <person name="Peeters C."/>
        </authorList>
    </citation>
    <scope>NUCLEOTIDE SEQUENCE [LARGE SCALE GENOMIC DNA]</scope>
    <source>
        <strain evidence="1">LMG 22940</strain>
    </source>
</reference>